<sequence length="131" mass="15272">MKISSRTNNYRRKPVTINCSLCEKTFNRKDNYLRHYRSHTGDLPHMCPHSSCKKGFTRSDQLVRHIASKHNDTHYRNESPDSSSSAYSDDSLQTVRMYDHLPTLSSKFISFSPQQCHCPESTRMSLQFLLN</sequence>
<dbReference type="PROSITE" id="PS50157">
    <property type="entry name" value="ZINC_FINGER_C2H2_2"/>
    <property type="match status" value="2"/>
</dbReference>
<accession>A0ABR2WKX9</accession>
<dbReference type="Pfam" id="PF00096">
    <property type="entry name" value="zf-C2H2"/>
    <property type="match status" value="1"/>
</dbReference>
<evidence type="ECO:0000256" key="8">
    <source>
        <dbReference type="ARBA" id="ARBA00023242"/>
    </source>
</evidence>
<feature type="domain" description="C2H2-type" evidence="11">
    <location>
        <begin position="17"/>
        <end position="44"/>
    </location>
</feature>
<keyword evidence="4 9" id="KW-0863">Zinc-finger</keyword>
<keyword evidence="3" id="KW-0677">Repeat</keyword>
<evidence type="ECO:0000256" key="6">
    <source>
        <dbReference type="ARBA" id="ARBA00023015"/>
    </source>
</evidence>
<feature type="domain" description="C2H2-type" evidence="11">
    <location>
        <begin position="45"/>
        <end position="75"/>
    </location>
</feature>
<dbReference type="Gene3D" id="3.30.160.60">
    <property type="entry name" value="Classic Zinc Finger"/>
    <property type="match status" value="2"/>
</dbReference>
<reference evidence="12 13" key="1">
    <citation type="submission" date="2023-04" db="EMBL/GenBank/DDBJ databases">
        <title>Genome of Basidiobolus ranarum AG-B5.</title>
        <authorList>
            <person name="Stajich J.E."/>
            <person name="Carter-House D."/>
            <person name="Gryganskyi A."/>
        </authorList>
    </citation>
    <scope>NUCLEOTIDE SEQUENCE [LARGE SCALE GENOMIC DNA]</scope>
    <source>
        <strain evidence="12 13">AG-B5</strain>
    </source>
</reference>
<keyword evidence="13" id="KW-1185">Reference proteome</keyword>
<dbReference type="PANTHER" id="PTHR47428:SF2">
    <property type="entry name" value="ZINC FINGER PROTEIN RSV1"/>
    <property type="match status" value="1"/>
</dbReference>
<evidence type="ECO:0000256" key="1">
    <source>
        <dbReference type="ARBA" id="ARBA00004123"/>
    </source>
</evidence>
<keyword evidence="5" id="KW-0862">Zinc</keyword>
<feature type="compositionally biased region" description="Basic and acidic residues" evidence="10">
    <location>
        <begin position="69"/>
        <end position="79"/>
    </location>
</feature>
<evidence type="ECO:0000256" key="10">
    <source>
        <dbReference type="SAM" id="MobiDB-lite"/>
    </source>
</evidence>
<organism evidence="12 13">
    <name type="scientific">Basidiobolus ranarum</name>
    <dbReference type="NCBI Taxonomy" id="34480"/>
    <lineage>
        <taxon>Eukaryota</taxon>
        <taxon>Fungi</taxon>
        <taxon>Fungi incertae sedis</taxon>
        <taxon>Zoopagomycota</taxon>
        <taxon>Entomophthoromycotina</taxon>
        <taxon>Basidiobolomycetes</taxon>
        <taxon>Basidiobolales</taxon>
        <taxon>Basidiobolaceae</taxon>
        <taxon>Basidiobolus</taxon>
    </lineage>
</organism>
<keyword evidence="8" id="KW-0539">Nucleus</keyword>
<evidence type="ECO:0000256" key="3">
    <source>
        <dbReference type="ARBA" id="ARBA00022737"/>
    </source>
</evidence>
<evidence type="ECO:0000313" key="12">
    <source>
        <dbReference type="EMBL" id="KAK9762193.1"/>
    </source>
</evidence>
<dbReference type="EMBL" id="JASJQH010001055">
    <property type="protein sequence ID" value="KAK9762193.1"/>
    <property type="molecule type" value="Genomic_DNA"/>
</dbReference>
<comment type="subcellular location">
    <subcellularLocation>
        <location evidence="1">Nucleus</location>
    </subcellularLocation>
</comment>
<proteinExistence type="predicted"/>
<evidence type="ECO:0000256" key="5">
    <source>
        <dbReference type="ARBA" id="ARBA00022833"/>
    </source>
</evidence>
<evidence type="ECO:0000256" key="4">
    <source>
        <dbReference type="ARBA" id="ARBA00022771"/>
    </source>
</evidence>
<dbReference type="InterPro" id="IPR036236">
    <property type="entry name" value="Znf_C2H2_sf"/>
</dbReference>
<dbReference type="PANTHER" id="PTHR47428">
    <property type="entry name" value="REGULATORY PROTEIN MIG1-RELATED"/>
    <property type="match status" value="1"/>
</dbReference>
<evidence type="ECO:0000256" key="7">
    <source>
        <dbReference type="ARBA" id="ARBA00023163"/>
    </source>
</evidence>
<evidence type="ECO:0000259" key="11">
    <source>
        <dbReference type="PROSITE" id="PS50157"/>
    </source>
</evidence>
<feature type="compositionally biased region" description="Low complexity" evidence="10">
    <location>
        <begin position="80"/>
        <end position="89"/>
    </location>
</feature>
<dbReference type="SMART" id="SM00355">
    <property type="entry name" value="ZnF_C2H2"/>
    <property type="match status" value="2"/>
</dbReference>
<protein>
    <recommendedName>
        <fullName evidence="11">C2H2-type domain-containing protein</fullName>
    </recommendedName>
</protein>
<dbReference type="SUPFAM" id="SSF57667">
    <property type="entry name" value="beta-beta-alpha zinc fingers"/>
    <property type="match status" value="1"/>
</dbReference>
<dbReference type="Pfam" id="PF12874">
    <property type="entry name" value="zf-met"/>
    <property type="match status" value="1"/>
</dbReference>
<dbReference type="Proteomes" id="UP001479436">
    <property type="component" value="Unassembled WGS sequence"/>
</dbReference>
<gene>
    <name evidence="12" type="ORF">K7432_012309</name>
</gene>
<feature type="region of interest" description="Disordered" evidence="10">
    <location>
        <begin position="68"/>
        <end position="89"/>
    </location>
</feature>
<keyword evidence="2" id="KW-0479">Metal-binding</keyword>
<keyword evidence="6" id="KW-0805">Transcription regulation</keyword>
<comment type="caution">
    <text evidence="12">The sequence shown here is derived from an EMBL/GenBank/DDBJ whole genome shotgun (WGS) entry which is preliminary data.</text>
</comment>
<keyword evidence="7" id="KW-0804">Transcription</keyword>
<evidence type="ECO:0000313" key="13">
    <source>
        <dbReference type="Proteomes" id="UP001479436"/>
    </source>
</evidence>
<evidence type="ECO:0000256" key="9">
    <source>
        <dbReference type="PROSITE-ProRule" id="PRU00042"/>
    </source>
</evidence>
<name>A0ABR2WKX9_9FUNG</name>
<dbReference type="InterPro" id="IPR013087">
    <property type="entry name" value="Znf_C2H2_type"/>
</dbReference>
<evidence type="ECO:0000256" key="2">
    <source>
        <dbReference type="ARBA" id="ARBA00022723"/>
    </source>
</evidence>
<dbReference type="InterPro" id="IPR051007">
    <property type="entry name" value="creA/MIG_C2H2-ZnF"/>
</dbReference>
<dbReference type="PROSITE" id="PS00028">
    <property type="entry name" value="ZINC_FINGER_C2H2_1"/>
    <property type="match status" value="2"/>
</dbReference>